<comment type="subcellular location">
    <subcellularLocation>
        <location evidence="1">Membrane</location>
        <topology evidence="1">Multi-pass membrane protein</topology>
    </subcellularLocation>
</comment>
<evidence type="ECO:0000256" key="6">
    <source>
        <dbReference type="ARBA" id="ARBA00023180"/>
    </source>
</evidence>
<keyword evidence="6" id="KW-0325">Glycoprotein</keyword>
<dbReference type="Gene3D" id="2.70.170.10">
    <property type="entry name" value="Neurotransmitter-gated ion-channel ligand-binding domain"/>
    <property type="match status" value="1"/>
</dbReference>
<dbReference type="Pfam" id="PF02931">
    <property type="entry name" value="Neur_chan_LBD"/>
    <property type="match status" value="1"/>
</dbReference>
<feature type="domain" description="Neurotransmitter-gated ion-channel ligand-binding" evidence="10">
    <location>
        <begin position="626"/>
        <end position="758"/>
    </location>
</feature>
<dbReference type="GO" id="GO:0004888">
    <property type="term" value="F:transmembrane signaling receptor activity"/>
    <property type="evidence" value="ECO:0007669"/>
    <property type="project" value="InterPro"/>
</dbReference>
<evidence type="ECO:0000256" key="7">
    <source>
        <dbReference type="PROSITE-ProRule" id="PRU00124"/>
    </source>
</evidence>
<evidence type="ECO:0000256" key="9">
    <source>
        <dbReference type="SAM" id="Phobius"/>
    </source>
</evidence>
<evidence type="ECO:0000256" key="2">
    <source>
        <dbReference type="ARBA" id="ARBA00022729"/>
    </source>
</evidence>
<evidence type="ECO:0000313" key="12">
    <source>
        <dbReference type="Proteomes" id="UP000283509"/>
    </source>
</evidence>
<dbReference type="GO" id="GO:0005230">
    <property type="term" value="F:extracellular ligand-gated monoatomic ion channel activity"/>
    <property type="evidence" value="ECO:0007669"/>
    <property type="project" value="InterPro"/>
</dbReference>
<evidence type="ECO:0000256" key="1">
    <source>
        <dbReference type="ARBA" id="ARBA00004141"/>
    </source>
</evidence>
<dbReference type="CDD" id="cd00112">
    <property type="entry name" value="LDLa"/>
    <property type="match status" value="1"/>
</dbReference>
<evidence type="ECO:0000256" key="5">
    <source>
        <dbReference type="ARBA" id="ARBA00023157"/>
    </source>
</evidence>
<dbReference type="Gene3D" id="4.10.400.10">
    <property type="entry name" value="Low-density Lipoprotein Receptor"/>
    <property type="match status" value="1"/>
</dbReference>
<dbReference type="FunFam" id="4.10.400.10:FF:000034">
    <property type="entry name" value="Low-density lipoprotein receptor-related protein 2"/>
    <property type="match status" value="1"/>
</dbReference>
<reference evidence="11 12" key="1">
    <citation type="submission" date="2018-04" db="EMBL/GenBank/DDBJ databases">
        <authorList>
            <person name="Zhang X."/>
            <person name="Yuan J."/>
            <person name="Li F."/>
            <person name="Xiang J."/>
        </authorList>
    </citation>
    <scope>NUCLEOTIDE SEQUENCE [LARGE SCALE GENOMIC DNA]</scope>
    <source>
        <tissue evidence="11">Muscle</tissue>
    </source>
</reference>
<dbReference type="InterPro" id="IPR006201">
    <property type="entry name" value="Neur_channel"/>
</dbReference>
<dbReference type="Gene3D" id="1.20.58.390">
    <property type="entry name" value="Neurotransmitter-gated ion-channel transmembrane domain"/>
    <property type="match status" value="1"/>
</dbReference>
<keyword evidence="12" id="KW-1185">Reference proteome</keyword>
<evidence type="ECO:0000256" key="8">
    <source>
        <dbReference type="SAM" id="MobiDB-lite"/>
    </source>
</evidence>
<reference evidence="11 12" key="2">
    <citation type="submission" date="2019-01" db="EMBL/GenBank/DDBJ databases">
        <title>The decoding of complex shrimp genome reveals the adaptation for benthos swimmer, frequently molting mechanism and breeding impact on genome.</title>
        <authorList>
            <person name="Sun Y."/>
            <person name="Gao Y."/>
            <person name="Yu Y."/>
        </authorList>
    </citation>
    <scope>NUCLEOTIDE SEQUENCE [LARGE SCALE GENOMIC DNA]</scope>
    <source>
        <tissue evidence="11">Muscle</tissue>
    </source>
</reference>
<dbReference type="InterPro" id="IPR036734">
    <property type="entry name" value="Neur_chan_lig-bd_sf"/>
</dbReference>
<evidence type="ECO:0000256" key="4">
    <source>
        <dbReference type="ARBA" id="ARBA00023136"/>
    </source>
</evidence>
<dbReference type="InterPro" id="IPR002172">
    <property type="entry name" value="LDrepeatLR_classA_rpt"/>
</dbReference>
<keyword evidence="3" id="KW-0677">Repeat</keyword>
<evidence type="ECO:0000313" key="11">
    <source>
        <dbReference type="EMBL" id="ROT73128.1"/>
    </source>
</evidence>
<dbReference type="InterPro" id="IPR018000">
    <property type="entry name" value="Neurotransmitter_ion_chnl_CS"/>
</dbReference>
<gene>
    <name evidence="11" type="ORF">C7M84_008444</name>
</gene>
<dbReference type="InterPro" id="IPR036055">
    <property type="entry name" value="LDL_receptor-like_sf"/>
</dbReference>
<dbReference type="Pfam" id="PF00057">
    <property type="entry name" value="Ldl_recept_a"/>
    <property type="match status" value="1"/>
</dbReference>
<feature type="region of interest" description="Disordered" evidence="8">
    <location>
        <begin position="268"/>
        <end position="287"/>
    </location>
</feature>
<name>A0A3R7PPL4_PENVA</name>
<keyword evidence="9" id="KW-1133">Transmembrane helix</keyword>
<proteinExistence type="predicted"/>
<keyword evidence="4 9" id="KW-0472">Membrane</keyword>
<protein>
    <recommendedName>
        <fullName evidence="10">Neurotransmitter-gated ion-channel ligand-binding domain-containing protein</fullName>
    </recommendedName>
</protein>
<dbReference type="SUPFAM" id="SSF63712">
    <property type="entry name" value="Nicotinic receptor ligand binding domain-like"/>
    <property type="match status" value="1"/>
</dbReference>
<feature type="transmembrane region" description="Helical" evidence="9">
    <location>
        <begin position="785"/>
        <end position="807"/>
    </location>
</feature>
<dbReference type="EMBL" id="QCYY01002062">
    <property type="protein sequence ID" value="ROT73128.1"/>
    <property type="molecule type" value="Genomic_DNA"/>
</dbReference>
<feature type="disulfide bond" evidence="7">
    <location>
        <begin position="594"/>
        <end position="612"/>
    </location>
</feature>
<keyword evidence="5 7" id="KW-1015">Disulfide bond</keyword>
<feature type="disulfide bond" evidence="7">
    <location>
        <begin position="587"/>
        <end position="599"/>
    </location>
</feature>
<organism evidence="11 12">
    <name type="scientific">Penaeus vannamei</name>
    <name type="common">Whiteleg shrimp</name>
    <name type="synonym">Litopenaeus vannamei</name>
    <dbReference type="NCBI Taxonomy" id="6689"/>
    <lineage>
        <taxon>Eukaryota</taxon>
        <taxon>Metazoa</taxon>
        <taxon>Ecdysozoa</taxon>
        <taxon>Arthropoda</taxon>
        <taxon>Crustacea</taxon>
        <taxon>Multicrustacea</taxon>
        <taxon>Malacostraca</taxon>
        <taxon>Eumalacostraca</taxon>
        <taxon>Eucarida</taxon>
        <taxon>Decapoda</taxon>
        <taxon>Dendrobranchiata</taxon>
        <taxon>Penaeoidea</taxon>
        <taxon>Penaeidae</taxon>
        <taxon>Penaeus</taxon>
    </lineage>
</organism>
<feature type="transmembrane region" description="Helical" evidence="9">
    <location>
        <begin position="819"/>
        <end position="839"/>
    </location>
</feature>
<comment type="caution">
    <text evidence="7">Lacks conserved residue(s) required for the propagation of feature annotation.</text>
</comment>
<evidence type="ECO:0000259" key="10">
    <source>
        <dbReference type="Pfam" id="PF02931"/>
    </source>
</evidence>
<dbReference type="InterPro" id="IPR006202">
    <property type="entry name" value="Neur_chan_lig-bd"/>
</dbReference>
<feature type="transmembrane region" description="Helical" evidence="9">
    <location>
        <begin position="851"/>
        <end position="873"/>
    </location>
</feature>
<keyword evidence="9" id="KW-0812">Transmembrane</keyword>
<comment type="caution">
    <text evidence="11">The sequence shown here is derived from an EMBL/GenBank/DDBJ whole genome shotgun (WGS) entry which is preliminary data.</text>
</comment>
<dbReference type="PROSITE" id="PS00236">
    <property type="entry name" value="NEUROTR_ION_CHANNEL"/>
    <property type="match status" value="1"/>
</dbReference>
<dbReference type="InterPro" id="IPR038050">
    <property type="entry name" value="Neuro_actylchol_rec"/>
</dbReference>
<dbReference type="OrthoDB" id="6382268at2759"/>
<evidence type="ECO:0000256" key="3">
    <source>
        <dbReference type="ARBA" id="ARBA00022737"/>
    </source>
</evidence>
<dbReference type="SMART" id="SM00192">
    <property type="entry name" value="LDLa"/>
    <property type="match status" value="1"/>
</dbReference>
<dbReference type="Proteomes" id="UP000283509">
    <property type="component" value="Unassembled WGS sequence"/>
</dbReference>
<dbReference type="SUPFAM" id="SSF57424">
    <property type="entry name" value="LDL receptor-like module"/>
    <property type="match status" value="1"/>
</dbReference>
<accession>A0A3R7PPL4</accession>
<dbReference type="PANTHER" id="PTHR18945">
    <property type="entry name" value="NEUROTRANSMITTER GATED ION CHANNEL"/>
    <property type="match status" value="1"/>
</dbReference>
<keyword evidence="2" id="KW-0732">Signal</keyword>
<dbReference type="GO" id="GO:0016020">
    <property type="term" value="C:membrane"/>
    <property type="evidence" value="ECO:0007669"/>
    <property type="project" value="UniProtKB-SubCell"/>
</dbReference>
<dbReference type="PROSITE" id="PS50068">
    <property type="entry name" value="LDLRA_2"/>
    <property type="match status" value="1"/>
</dbReference>
<dbReference type="AlphaFoldDB" id="A0A3R7PPL4"/>
<sequence>MLPSFSLLSLPLHSFFPSPSSSLSHSALPFPLSLPPTPLFLFPSLPFSPSYTTTSSTIPIPSFLPPSPFNSFLLSFFHLLPYLFTPLSIPPFHFRLPCPFTFPLYLPSPFPLPPPPLLFIHFPTLPSLSVPLSPYLLYLFLPFPLSLFPYLSPSLPSSFASSVPFLICLPPSLPPPLFSSVSLSPCLLIPIPLSPFPCLSPSISTSFPSSSISPSLLPSLILLPLCPHFPPHPTSLSCSIQSPLLRPPHHGVPRNLLGVAAEGGCVPGGDERREHLSATPTPTADGVRRGDTYALEIGKKSVLAGGKSAPWQWVSLCLLLGEKKALVVDGAILDVEMPDVIDLTIPYNLTVGIPNTSRGAGSVLPFGGSVTLPRVFRRRLQKKEMESLAKCEDLPDEDDDSKGEWQVMTTDSGRIGTIYTNGTHSQYVADGRSDAKGLFEVSEVSEEELCLPRPQHRLLQISLENRNGITYAQASTHCQSYGGSLLSAAKSTDLEAATKVPRNRTFELRHEGLPTRKTQFYFLPDEAKTRFLSLTGRQVLVDGQRLVLITQNDMELASTTTEGFQPTGRHNWTYPGGEQRVSTFTACSRGEFTCSDGLCIPLHVRCDGTEDCADGSDETCPLLLPLPTSYKRDTPPVPLTGLNVSVLLLEVFEINVQERFFRVKMRFETRWHDERVSLVQLRPFPPDNVLSDQLLWTPGITFHNIFLAGQHAGDEASLIKLQTFVLSFWCRFDLGLFPFDVHVCFIDFRLQGKKKAFVPYFSHVNLAPTQTEWTPPLFAFLLERYYGTHILTTIGPCFVLTVIGYLTQLFGSDNFSDRIMVTLSCLIVVASLFSQIAATTPPSVTPKAIDIIFFCVIVRLFLIVLHHTILYLLQRYEVTADSPWDLLNEPVPPAKYRGMALERLGPKEHQERTAPEEQ</sequence>